<proteinExistence type="inferred from homology"/>
<gene>
    <name evidence="3" type="ORF">Sdiek1_2633</name>
</gene>
<keyword evidence="4" id="KW-1185">Reference proteome</keyword>
<accession>A0A1Y0HNX6</accession>
<dbReference type="Pfam" id="PF01206">
    <property type="entry name" value="TusA"/>
    <property type="match status" value="1"/>
</dbReference>
<reference evidence="4" key="1">
    <citation type="submission" date="2017-05" db="EMBL/GenBank/DDBJ databases">
        <title>Dechlorination kinetics govern the competition between two new strains of the genus Sulfurospirillum.</title>
        <authorList>
            <person name="Buttet G.F."/>
            <person name="Murray A.M."/>
            <person name="Goris T."/>
            <person name="Burion M."/>
            <person name="Lin B."/>
            <person name="Rolle M."/>
            <person name="Maillard J."/>
        </authorList>
    </citation>
    <scope>NUCLEOTIDE SEQUENCE [LARGE SCALE GENOMIC DNA]</scope>
    <source>
        <strain evidence="4">SL2-1</strain>
    </source>
</reference>
<dbReference type="Pfam" id="PF02635">
    <property type="entry name" value="DsrE"/>
    <property type="match status" value="1"/>
</dbReference>
<evidence type="ECO:0000313" key="3">
    <source>
        <dbReference type="EMBL" id="ARU49781.1"/>
    </source>
</evidence>
<comment type="similarity">
    <text evidence="1">Belongs to the sulfur carrier protein TusA family.</text>
</comment>
<dbReference type="PANTHER" id="PTHR33279:SF6">
    <property type="entry name" value="SULFUR CARRIER PROTEIN YEDF-RELATED"/>
    <property type="match status" value="1"/>
</dbReference>
<dbReference type="PANTHER" id="PTHR33279">
    <property type="entry name" value="SULFUR CARRIER PROTEIN YEDF-RELATED"/>
    <property type="match status" value="1"/>
</dbReference>
<organism evidence="3 4">
    <name type="scientific">Sulfurospirillum diekertiae</name>
    <dbReference type="NCBI Taxonomy" id="1854492"/>
    <lineage>
        <taxon>Bacteria</taxon>
        <taxon>Pseudomonadati</taxon>
        <taxon>Campylobacterota</taxon>
        <taxon>Epsilonproteobacteria</taxon>
        <taxon>Campylobacterales</taxon>
        <taxon>Sulfurospirillaceae</taxon>
        <taxon>Sulfurospirillum</taxon>
    </lineage>
</organism>
<evidence type="ECO:0000313" key="4">
    <source>
        <dbReference type="Proteomes" id="UP000196005"/>
    </source>
</evidence>
<dbReference type="InterPro" id="IPR036868">
    <property type="entry name" value="TusA-like_sf"/>
</dbReference>
<evidence type="ECO:0000259" key="2">
    <source>
        <dbReference type="Pfam" id="PF01206"/>
    </source>
</evidence>
<dbReference type="AlphaFoldDB" id="A0A1Y0HNX6"/>
<dbReference type="NCBIfam" id="TIGR03527">
    <property type="entry name" value="selenium_YedF"/>
    <property type="match status" value="1"/>
</dbReference>
<dbReference type="SUPFAM" id="SSF75169">
    <property type="entry name" value="DsrEFH-like"/>
    <property type="match status" value="1"/>
</dbReference>
<dbReference type="InterPro" id="IPR027396">
    <property type="entry name" value="DsrEFH-like"/>
</dbReference>
<evidence type="ECO:0000256" key="1">
    <source>
        <dbReference type="ARBA" id="ARBA00008984"/>
    </source>
</evidence>
<feature type="domain" description="UPF0033" evidence="2">
    <location>
        <begin position="2"/>
        <end position="70"/>
    </location>
</feature>
<dbReference type="Proteomes" id="UP000196005">
    <property type="component" value="Chromosome"/>
</dbReference>
<name>A0A1Y0HNX6_9BACT</name>
<dbReference type="OrthoDB" id="9801500at2"/>
<dbReference type="RefSeq" id="WP_087439473.1">
    <property type="nucleotide sequence ID" value="NZ_CP021416.1"/>
</dbReference>
<dbReference type="SUPFAM" id="SSF64307">
    <property type="entry name" value="SirA-like"/>
    <property type="match status" value="1"/>
</dbReference>
<dbReference type="InterPro" id="IPR003787">
    <property type="entry name" value="Sulphur_relay_DsrE/F-like"/>
</dbReference>
<protein>
    <recommendedName>
        <fullName evidence="2">UPF0033 domain-containing protein</fullName>
    </recommendedName>
</protein>
<dbReference type="InterPro" id="IPR001455">
    <property type="entry name" value="TusA-like"/>
</dbReference>
<dbReference type="KEGG" id="suls:Sdiek1_2633"/>
<dbReference type="InterPro" id="IPR019870">
    <property type="entry name" value="Se_metab_YedF"/>
</dbReference>
<dbReference type="Gene3D" id="3.30.110.40">
    <property type="entry name" value="TusA-like domain"/>
    <property type="match status" value="1"/>
</dbReference>
<sequence length="196" mass="20960">MKLDCSGLACPEPVLQTKKALETLPNDSVLEVTVSSLASKENVTRFAQNGGFDVRVQDLAEGKTLITIVKGFTCNVVADAKDEKFLDKTLFLKSDKVGEGELGAKLIVGFLKSTLELPKLPRRIVCVNQAVLLTTADESAPIMEVLKALEAKGVEIYSCGVCLEFFGVSDKLKVGKIGNAFGTIEMLFGGEGTISL</sequence>
<dbReference type="EMBL" id="CP021416">
    <property type="protein sequence ID" value="ARU49781.1"/>
    <property type="molecule type" value="Genomic_DNA"/>
</dbReference>